<sequence length="290" mass="29402">MVIMNFSVLPPEVNSARLFSGAGSAPMVAAAAAWNGLADELAGAAASFSSVTSELLCQAWQGPASAAMASAAAPYTEMLSAAAGRATGAAVQAQAVADAFEGARAATIHPLAVAANRNGLVQLILSNFFGQNAPSIAAVESEYEEMWAQDVAAMAGYHAGASAAAAQLDPWLQSLHDLASRLAAALGLSPVTNPVAGDPDFMSQTTNFGLFTSTALADPDDNNFVGLVISSPLFTNTLTSGFESTLGLGAPGQTINTFQSPVLPFLNSSLALPVTDPLAPLFTALLPLGF</sequence>
<dbReference type="GO" id="GO:0052572">
    <property type="term" value="P:response to host immune response"/>
    <property type="evidence" value="ECO:0007669"/>
    <property type="project" value="TreeGrafter"/>
</dbReference>
<evidence type="ECO:0000313" key="3">
    <source>
        <dbReference type="EMBL" id="AGZ52314.1"/>
    </source>
</evidence>
<dbReference type="EMBL" id="CP006835">
    <property type="protein sequence ID" value="AGZ52314.1"/>
    <property type="molecule type" value="Genomic_DNA"/>
</dbReference>
<protein>
    <recommendedName>
        <fullName evidence="2">PPE domain-containing protein</fullName>
    </recommendedName>
</protein>
<dbReference type="PANTHER" id="PTHR46766">
    <property type="entry name" value="GLUTAMINE-RICH PROTEIN 2"/>
    <property type="match status" value="1"/>
</dbReference>
<dbReference type="InterPro" id="IPR000030">
    <property type="entry name" value="PPE_dom"/>
</dbReference>
<gene>
    <name evidence="3" type="ORF">MKAN_19945</name>
</gene>
<dbReference type="AlphaFoldDB" id="U5WT21"/>
<dbReference type="eggNOG" id="COG5651">
    <property type="taxonomic scope" value="Bacteria"/>
</dbReference>
<evidence type="ECO:0000259" key="2">
    <source>
        <dbReference type="Pfam" id="PF00823"/>
    </source>
</evidence>
<comment type="similarity">
    <text evidence="1">Belongs to the mycobacterial PPE family.</text>
</comment>
<dbReference type="PANTHER" id="PTHR46766:SF1">
    <property type="entry name" value="GLUTAMINE-RICH PROTEIN 2"/>
    <property type="match status" value="1"/>
</dbReference>
<dbReference type="InterPro" id="IPR038332">
    <property type="entry name" value="PPE_sf"/>
</dbReference>
<dbReference type="HOGENOM" id="CLU_000243_4_1_11"/>
<evidence type="ECO:0000256" key="1">
    <source>
        <dbReference type="ARBA" id="ARBA00010652"/>
    </source>
</evidence>
<dbReference type="Pfam" id="PF00823">
    <property type="entry name" value="PPE"/>
    <property type="match status" value="1"/>
</dbReference>
<feature type="domain" description="PPE" evidence="2">
    <location>
        <begin position="5"/>
        <end position="168"/>
    </location>
</feature>
<reference evidence="3 4" key="1">
    <citation type="submission" date="2013-10" db="EMBL/GenBank/DDBJ databases">
        <title>Genome sequence of Mycobacterium kansasii.</title>
        <authorList>
            <consortium name="McGill University Mycobacterium genome consortium"/>
            <person name="Veyrier F.J."/>
            <person name="Behr M.A."/>
        </authorList>
    </citation>
    <scope>NUCLEOTIDE SEQUENCE [LARGE SCALE GENOMIC DNA]</scope>
    <source>
        <strain evidence="3 4">ATCC 12478</strain>
    </source>
</reference>
<name>U5WT21_MYCKA</name>
<dbReference type="KEGG" id="mkn:MKAN_19945"/>
<dbReference type="Proteomes" id="UP000017786">
    <property type="component" value="Chromosome"/>
</dbReference>
<dbReference type="FunFam" id="1.20.1260.20:FF:000001">
    <property type="entry name" value="PPE family protein PPE41"/>
    <property type="match status" value="1"/>
</dbReference>
<evidence type="ECO:0000313" key="4">
    <source>
        <dbReference type="Proteomes" id="UP000017786"/>
    </source>
</evidence>
<dbReference type="SUPFAM" id="SSF140459">
    <property type="entry name" value="PE/PPE dimer-like"/>
    <property type="match status" value="1"/>
</dbReference>
<dbReference type="Gene3D" id="1.20.1260.20">
    <property type="entry name" value="PPE superfamily"/>
    <property type="match status" value="1"/>
</dbReference>
<organism evidence="3 4">
    <name type="scientific">Mycobacterium kansasii ATCC 12478</name>
    <dbReference type="NCBI Taxonomy" id="557599"/>
    <lineage>
        <taxon>Bacteria</taxon>
        <taxon>Bacillati</taxon>
        <taxon>Actinomycetota</taxon>
        <taxon>Actinomycetes</taxon>
        <taxon>Mycobacteriales</taxon>
        <taxon>Mycobacteriaceae</taxon>
        <taxon>Mycobacterium</taxon>
    </lineage>
</organism>
<accession>U5WT21</accession>
<proteinExistence type="inferred from homology"/>